<evidence type="ECO:0000313" key="1">
    <source>
        <dbReference type="EMBL" id="MBU9735551.1"/>
    </source>
</evidence>
<proteinExistence type="predicted"/>
<gene>
    <name evidence="1" type="ORF">KTH89_03315</name>
</gene>
<name>A0A949JWU9_9FIRM</name>
<sequence length="237" mass="27367">MKKNVTLKTIDHDFCFVIGNGPSLTFEDLEAIKVYPTFTVNFFHKGCPEFPSTYHVLLDPCFGNEECLPYVLDLYDSHGTTKFITRQNVAKQLLTLNKVDRIFGTYPVLAQYRDFVRCNMTKSMTGSVNVIPFAIQCALYMGYKNIFLLGCDFNSYANLKVEHFYKHGKDRMTSIGEDLRWSSFVHYHHYALQAYAQRTDCKIINLTPGSLIDAYPRNSLNLILNKIEKKNNDFKAY</sequence>
<dbReference type="Gene3D" id="3.90.1480.10">
    <property type="entry name" value="Alpha-2,3-sialyltransferase"/>
    <property type="match status" value="1"/>
</dbReference>
<protein>
    <recommendedName>
        <fullName evidence="3">DUF115 domain-containing protein</fullName>
    </recommendedName>
</protein>
<evidence type="ECO:0000313" key="2">
    <source>
        <dbReference type="Proteomes" id="UP000712157"/>
    </source>
</evidence>
<dbReference type="SUPFAM" id="SSF102414">
    <property type="entry name" value="Alpha-2,3/8-sialyltransferase CstII"/>
    <property type="match status" value="1"/>
</dbReference>
<reference evidence="1" key="1">
    <citation type="submission" date="2021-06" db="EMBL/GenBank/DDBJ databases">
        <title>Description of novel taxa of the family Lachnospiraceae.</title>
        <authorList>
            <person name="Chaplin A.V."/>
            <person name="Sokolova S.R."/>
            <person name="Pikina A.P."/>
            <person name="Korzhanova M."/>
            <person name="Belova V."/>
            <person name="Korostin D."/>
            <person name="Efimov B.A."/>
        </authorList>
    </citation>
    <scope>NUCLEOTIDE SEQUENCE</scope>
    <source>
        <strain evidence="1">ASD5720</strain>
    </source>
</reference>
<evidence type="ECO:0008006" key="3">
    <source>
        <dbReference type="Google" id="ProtNLM"/>
    </source>
</evidence>
<organism evidence="1 2">
    <name type="scientific">Diplocloster agilis</name>
    <dbReference type="NCBI Taxonomy" id="2850323"/>
    <lineage>
        <taxon>Bacteria</taxon>
        <taxon>Bacillati</taxon>
        <taxon>Bacillota</taxon>
        <taxon>Clostridia</taxon>
        <taxon>Lachnospirales</taxon>
        <taxon>Lachnospiraceae</taxon>
        <taxon>Diplocloster</taxon>
    </lineage>
</organism>
<keyword evidence="2" id="KW-1185">Reference proteome</keyword>
<dbReference type="EMBL" id="JAHQCW010000003">
    <property type="protein sequence ID" value="MBU9735551.1"/>
    <property type="molecule type" value="Genomic_DNA"/>
</dbReference>
<dbReference type="Proteomes" id="UP000712157">
    <property type="component" value="Unassembled WGS sequence"/>
</dbReference>
<dbReference type="InterPro" id="IPR036715">
    <property type="entry name" value="A-2_3-sialylTrfase_sf"/>
</dbReference>
<dbReference type="AlphaFoldDB" id="A0A949JWU9"/>
<dbReference type="RefSeq" id="WP_238720612.1">
    <property type="nucleotide sequence ID" value="NZ_JAHQCW010000003.1"/>
</dbReference>
<accession>A0A949JWU9</accession>
<comment type="caution">
    <text evidence="1">The sequence shown here is derived from an EMBL/GenBank/DDBJ whole genome shotgun (WGS) entry which is preliminary data.</text>
</comment>